<dbReference type="PANTHER" id="PTHR40068">
    <property type="entry name" value="TRANSCRIPTION REPRESSOR NIAR-RELATED"/>
    <property type="match status" value="1"/>
</dbReference>
<dbReference type="InterPro" id="IPR035922">
    <property type="entry name" value="3H_dom_sf"/>
</dbReference>
<dbReference type="EMBL" id="ACIP02000001">
    <property type="protein sequence ID" value="EEP29399.1"/>
    <property type="molecule type" value="Genomic_DNA"/>
</dbReference>
<dbReference type="HOGENOM" id="CLU_108798_0_0_9"/>
<keyword evidence="1" id="KW-0479">Metal-binding</keyword>
<dbReference type="PIRSF" id="PIRSF037847">
    <property type="entry name" value="NiaR"/>
    <property type="match status" value="1"/>
</dbReference>
<keyword evidence="1" id="KW-0533">Nickel</keyword>
<dbReference type="InterPro" id="IPR013196">
    <property type="entry name" value="HTH_11"/>
</dbReference>
<dbReference type="SUPFAM" id="SSF75500">
    <property type="entry name" value="Putative transcriptional regulator TM1602, C-terminal domain"/>
    <property type="match status" value="1"/>
</dbReference>
<name>C4G9V1_9FIRM</name>
<comment type="caution">
    <text evidence="4">The sequence shown here is derived from an EMBL/GenBank/DDBJ whole genome shotgun (WGS) entry which is preliminary data.</text>
</comment>
<feature type="binding site" evidence="1">
    <location>
        <position position="91"/>
    </location>
    <ligand>
        <name>Ni(2+)</name>
        <dbReference type="ChEBI" id="CHEBI:49786"/>
    </ligand>
</feature>
<evidence type="ECO:0000256" key="1">
    <source>
        <dbReference type="PIRSR" id="PIRSR037847-1"/>
    </source>
</evidence>
<dbReference type="Gene3D" id="1.10.10.10">
    <property type="entry name" value="Winged helix-like DNA-binding domain superfamily/Winged helix DNA-binding domain"/>
    <property type="match status" value="1"/>
</dbReference>
<dbReference type="eggNOG" id="COG1827">
    <property type="taxonomic scope" value="Bacteria"/>
</dbReference>
<dbReference type="Pfam" id="PF02829">
    <property type="entry name" value="3H"/>
    <property type="match status" value="1"/>
</dbReference>
<dbReference type="InterPro" id="IPR036390">
    <property type="entry name" value="WH_DNA-bd_sf"/>
</dbReference>
<dbReference type="Pfam" id="PF08279">
    <property type="entry name" value="HTH_11"/>
    <property type="match status" value="1"/>
</dbReference>
<dbReference type="GO" id="GO:0046872">
    <property type="term" value="F:metal ion binding"/>
    <property type="evidence" value="ECO:0007669"/>
    <property type="project" value="UniProtKB-KW"/>
</dbReference>
<dbReference type="InterPro" id="IPR004173">
    <property type="entry name" value="3H_domain"/>
</dbReference>
<dbReference type="STRING" id="626523.GCWU000342_00757"/>
<dbReference type="InterPro" id="IPR036388">
    <property type="entry name" value="WH-like_DNA-bd_sf"/>
</dbReference>
<evidence type="ECO:0000259" key="2">
    <source>
        <dbReference type="Pfam" id="PF02829"/>
    </source>
</evidence>
<feature type="binding site" evidence="1">
    <location>
        <position position="150"/>
    </location>
    <ligand>
        <name>Ni(2+)</name>
        <dbReference type="ChEBI" id="CHEBI:49786"/>
    </ligand>
</feature>
<feature type="binding site" evidence="1">
    <location>
        <position position="152"/>
    </location>
    <ligand>
        <name>Ni(2+)</name>
        <dbReference type="ChEBI" id="CHEBI:49786"/>
    </ligand>
</feature>
<dbReference type="AlphaFoldDB" id="C4G9V1"/>
<feature type="domain" description="Helix-turn-helix type 11" evidence="3">
    <location>
        <begin position="15"/>
        <end position="67"/>
    </location>
</feature>
<organism evidence="4 5">
    <name type="scientific">Shuttleworthella satelles DSM 14600</name>
    <dbReference type="NCBI Taxonomy" id="626523"/>
    <lineage>
        <taxon>Bacteria</taxon>
        <taxon>Bacillati</taxon>
        <taxon>Bacillota</taxon>
        <taxon>Clostridia</taxon>
        <taxon>Lachnospirales</taxon>
        <taxon>Lachnospiraceae</taxon>
        <taxon>Shuttleworthella</taxon>
    </lineage>
</organism>
<feature type="binding site" evidence="1">
    <location>
        <position position="83"/>
    </location>
    <ligand>
        <name>Ni(2+)</name>
        <dbReference type="ChEBI" id="CHEBI:49786"/>
    </ligand>
</feature>
<accession>C4G9V1</accession>
<evidence type="ECO:0000313" key="4">
    <source>
        <dbReference type="EMBL" id="EEP29399.1"/>
    </source>
</evidence>
<dbReference type="InterPro" id="IPR026043">
    <property type="entry name" value="NadR"/>
</dbReference>
<gene>
    <name evidence="4" type="ORF">GCWU000342_00757</name>
</gene>
<dbReference type="Gene3D" id="3.30.1340.20">
    <property type="entry name" value="3H domain"/>
    <property type="match status" value="1"/>
</dbReference>
<evidence type="ECO:0000259" key="3">
    <source>
        <dbReference type="Pfam" id="PF08279"/>
    </source>
</evidence>
<reference evidence="4" key="1">
    <citation type="submission" date="2009-04" db="EMBL/GenBank/DDBJ databases">
        <authorList>
            <person name="Weinstock G."/>
            <person name="Sodergren E."/>
            <person name="Clifton S."/>
            <person name="Fulton L."/>
            <person name="Fulton B."/>
            <person name="Courtney L."/>
            <person name="Fronick C."/>
            <person name="Harrison M."/>
            <person name="Strong C."/>
            <person name="Farmer C."/>
            <person name="Delahaunty K."/>
            <person name="Markovic C."/>
            <person name="Hall O."/>
            <person name="Minx P."/>
            <person name="Tomlinson C."/>
            <person name="Mitreva M."/>
            <person name="Nelson J."/>
            <person name="Hou S."/>
            <person name="Wollam A."/>
            <person name="Pepin K.H."/>
            <person name="Johnson M."/>
            <person name="Bhonagiri V."/>
            <person name="Nash W.E."/>
            <person name="Warren W."/>
            <person name="Chinwalla A."/>
            <person name="Mardis E.R."/>
            <person name="Wilson R.K."/>
        </authorList>
    </citation>
    <scope>NUCLEOTIDE SEQUENCE [LARGE SCALE GENOMIC DNA]</scope>
    <source>
        <strain evidence="4">DSM 14600</strain>
    </source>
</reference>
<keyword evidence="5" id="KW-1185">Reference proteome</keyword>
<sequence>MKFAGGRSVDRKKRKSGLLEELQSADRPISASALAGEFGVSRQIIVGDIAILRAEGHKITATPRGYILPKETGLPVCQIACKHDASQIQEELNAIVDCGGSLVDVIVEHPLYGELVGNLQISNRMEAEDFVNRVRDSKAAPLSMLTDGIHLHTISCKKPESFDRIREKLRELGILLS</sequence>
<proteinExistence type="predicted"/>
<protein>
    <submittedName>
        <fullName evidence="4">3H domain protein</fullName>
    </submittedName>
</protein>
<evidence type="ECO:0000313" key="5">
    <source>
        <dbReference type="Proteomes" id="UP000003494"/>
    </source>
</evidence>
<feature type="domain" description="3H" evidence="2">
    <location>
        <begin position="79"/>
        <end position="175"/>
    </location>
</feature>
<dbReference type="Proteomes" id="UP000003494">
    <property type="component" value="Unassembled WGS sequence"/>
</dbReference>
<dbReference type="PANTHER" id="PTHR40068:SF1">
    <property type="entry name" value="TRANSCRIPTION REPRESSOR NIAR-RELATED"/>
    <property type="match status" value="1"/>
</dbReference>
<dbReference type="SUPFAM" id="SSF46785">
    <property type="entry name" value="Winged helix' DNA-binding domain"/>
    <property type="match status" value="1"/>
</dbReference>